<organism evidence="1">
    <name type="scientific">mine drainage metagenome</name>
    <dbReference type="NCBI Taxonomy" id="410659"/>
    <lineage>
        <taxon>unclassified sequences</taxon>
        <taxon>metagenomes</taxon>
        <taxon>ecological metagenomes</taxon>
    </lineage>
</organism>
<reference evidence="1" key="1">
    <citation type="submission" date="2016-10" db="EMBL/GenBank/DDBJ databases">
        <title>Sequence of Gallionella enrichment culture.</title>
        <authorList>
            <person name="Poehlein A."/>
            <person name="Muehling M."/>
            <person name="Daniel R."/>
        </authorList>
    </citation>
    <scope>NUCLEOTIDE SEQUENCE</scope>
</reference>
<name>A0A1J5RJJ0_9ZZZZ</name>
<evidence type="ECO:0008006" key="2">
    <source>
        <dbReference type="Google" id="ProtNLM"/>
    </source>
</evidence>
<dbReference type="SUPFAM" id="SSF55486">
    <property type="entry name" value="Metalloproteases ('zincins'), catalytic domain"/>
    <property type="match status" value="1"/>
</dbReference>
<comment type="caution">
    <text evidence="1">The sequence shown here is derived from an EMBL/GenBank/DDBJ whole genome shotgun (WGS) entry which is preliminary data.</text>
</comment>
<dbReference type="AlphaFoldDB" id="A0A1J5RJJ0"/>
<accession>A0A1J5RJJ0</accession>
<sequence length="609" mass="66518">MSFVLGPGVARLPAAPYRRKRGDPVYRPLRIYAVDPATPAAEGQQAVLPVPYEPLAPGPVGALFAVDNLDGSLGLRYRRADLDDPLVLIRDGYEPCQSDPRFHQQMVYAVACSVAETFRSALGRDINWSFEGRPGEPAKLLLQPHAFLGANAYYDKTEAGGRICFGYYRADQHPTDRITLPGGYVFACLSHDVIAHELTHAILDGQRSRFSVPISADVVAFHEAFADLVALFQHFTHKEVVRAAIRASRGDIGRSAFLAELACQIGNTGGKGAALRSAIDRRDARGMPIPQYDETLEAHELGAVLVAAVFEAFATVFERKTARYLRLASGGTGVFPPGELPQELQGLLAESASRLAGHFLTIAIRAVDYCPPTGLRLGDYLRAMITADRDLLPDDPWGYREALVDAFRRRNIYPVDVASLSEDALLWRAPDQPLAAIAELARLQFSNERVAGQAEARRQAVALGQFVTSPEHLQEFGLVASNDPRLAGDEVGLPVIASIRQSLRATPDGRVAVMLVAEVIQERRVAAVDGAAAFCYHGGSTVMLGPDGEIRYVISKSLVGANRRERRLRFITGEAGARYWRQEAGRYVPREQLFRLLHGEDGQASSSRA</sequence>
<dbReference type="CDD" id="cd09598">
    <property type="entry name" value="M4_like"/>
    <property type="match status" value="1"/>
</dbReference>
<proteinExistence type="predicted"/>
<gene>
    <name evidence="1" type="ORF">GALL_217470</name>
</gene>
<dbReference type="EMBL" id="MLJW01000152">
    <property type="protein sequence ID" value="OIQ96230.1"/>
    <property type="molecule type" value="Genomic_DNA"/>
</dbReference>
<protein>
    <recommendedName>
        <fullName evidence="2">Peptidase M4</fullName>
    </recommendedName>
</protein>
<evidence type="ECO:0000313" key="1">
    <source>
        <dbReference type="EMBL" id="OIQ96230.1"/>
    </source>
</evidence>